<reference evidence="1 2" key="1">
    <citation type="submission" date="2016-10" db="EMBL/GenBank/DDBJ databases">
        <title>The genome sequence of Colletotrichum fioriniae PJ7.</title>
        <authorList>
            <person name="Baroncelli R."/>
        </authorList>
    </citation>
    <scope>NUCLEOTIDE SEQUENCE [LARGE SCALE GENOMIC DNA]</scope>
    <source>
        <strain evidence="1">Col 31</strain>
    </source>
</reference>
<comment type="caution">
    <text evidence="1">The sequence shown here is derived from an EMBL/GenBank/DDBJ whole genome shotgun (WGS) entry which is preliminary data.</text>
</comment>
<keyword evidence="2" id="KW-1185">Reference proteome</keyword>
<dbReference type="Proteomes" id="UP001239795">
    <property type="component" value="Unassembled WGS sequence"/>
</dbReference>
<organism evidence="1 2">
    <name type="scientific">Colletotrichum melonis</name>
    <dbReference type="NCBI Taxonomy" id="1209925"/>
    <lineage>
        <taxon>Eukaryota</taxon>
        <taxon>Fungi</taxon>
        <taxon>Dikarya</taxon>
        <taxon>Ascomycota</taxon>
        <taxon>Pezizomycotina</taxon>
        <taxon>Sordariomycetes</taxon>
        <taxon>Hypocreomycetidae</taxon>
        <taxon>Glomerellales</taxon>
        <taxon>Glomerellaceae</taxon>
        <taxon>Colletotrichum</taxon>
        <taxon>Colletotrichum acutatum species complex</taxon>
    </lineage>
</organism>
<proteinExistence type="predicted"/>
<dbReference type="AlphaFoldDB" id="A0AAI9V343"/>
<dbReference type="EMBL" id="MLGG01000001">
    <property type="protein sequence ID" value="KAK1469696.1"/>
    <property type="molecule type" value="Genomic_DNA"/>
</dbReference>
<protein>
    <submittedName>
        <fullName evidence="1">Uncharacterized protein</fullName>
    </submittedName>
</protein>
<sequence>MFQRPSTKPTWHSWFHPISHLVSTANGQGTVRDTPEQRRSKLTRLVVKRSRSQVFHFSYLQGAGGGTGPRNGLGASFRGMAARQSRSLSKDATIQTRVPSFNWKLPWHWAAPVGTAERRSTCFRPVAPQARPCCPVKAEAWLVADFGGCSHSRPSWSIALGVFSLFADHRKSAESSERSAA</sequence>
<accession>A0AAI9V343</accession>
<gene>
    <name evidence="1" type="ORF">CMEL01_01463</name>
</gene>
<evidence type="ECO:0000313" key="1">
    <source>
        <dbReference type="EMBL" id="KAK1469696.1"/>
    </source>
</evidence>
<evidence type="ECO:0000313" key="2">
    <source>
        <dbReference type="Proteomes" id="UP001239795"/>
    </source>
</evidence>
<name>A0AAI9V343_9PEZI</name>